<evidence type="ECO:0000256" key="3">
    <source>
        <dbReference type="ARBA" id="ARBA00023159"/>
    </source>
</evidence>
<dbReference type="InterPro" id="IPR018062">
    <property type="entry name" value="HTH_AraC-typ_CS"/>
</dbReference>
<dbReference type="Pfam" id="PF12833">
    <property type="entry name" value="HTH_18"/>
    <property type="match status" value="1"/>
</dbReference>
<keyword evidence="7" id="KW-1185">Reference proteome</keyword>
<evidence type="ECO:0000259" key="5">
    <source>
        <dbReference type="PROSITE" id="PS01124"/>
    </source>
</evidence>
<dbReference type="Gene3D" id="1.10.10.60">
    <property type="entry name" value="Homeodomain-like"/>
    <property type="match status" value="2"/>
</dbReference>
<dbReference type="GO" id="GO:0003700">
    <property type="term" value="F:DNA-binding transcription factor activity"/>
    <property type="evidence" value="ECO:0007669"/>
    <property type="project" value="InterPro"/>
</dbReference>
<dbReference type="InterPro" id="IPR003313">
    <property type="entry name" value="AraC-bd"/>
</dbReference>
<evidence type="ECO:0000256" key="2">
    <source>
        <dbReference type="ARBA" id="ARBA00023125"/>
    </source>
</evidence>
<dbReference type="AlphaFoldDB" id="A0A431VBN5"/>
<dbReference type="InterPro" id="IPR020449">
    <property type="entry name" value="Tscrpt_reg_AraC-type_HTH"/>
</dbReference>
<keyword evidence="3" id="KW-0010">Activator</keyword>
<evidence type="ECO:0000313" key="7">
    <source>
        <dbReference type="Proteomes" id="UP000277007"/>
    </source>
</evidence>
<proteinExistence type="predicted"/>
<evidence type="ECO:0000313" key="6">
    <source>
        <dbReference type="EMBL" id="RTR16013.1"/>
    </source>
</evidence>
<accession>A0A431VBN5</accession>
<dbReference type="PRINTS" id="PR00032">
    <property type="entry name" value="HTHARAC"/>
</dbReference>
<dbReference type="SUPFAM" id="SSF51215">
    <property type="entry name" value="Regulatory protein AraC"/>
    <property type="match status" value="1"/>
</dbReference>
<dbReference type="EMBL" id="RXMA01000028">
    <property type="protein sequence ID" value="RTR16013.1"/>
    <property type="molecule type" value="Genomic_DNA"/>
</dbReference>
<name>A0A431VBN5_9PROT</name>
<dbReference type="InterPro" id="IPR018060">
    <property type="entry name" value="HTH_AraC"/>
</dbReference>
<dbReference type="SMART" id="SM00342">
    <property type="entry name" value="HTH_ARAC"/>
    <property type="match status" value="1"/>
</dbReference>
<dbReference type="InterPro" id="IPR050204">
    <property type="entry name" value="AraC_XylS_family_regulators"/>
</dbReference>
<dbReference type="PANTHER" id="PTHR46796:SF2">
    <property type="entry name" value="TRANSCRIPTIONAL REGULATORY PROTEIN"/>
    <property type="match status" value="1"/>
</dbReference>
<protein>
    <submittedName>
        <fullName evidence="6">AraC family transcriptional regulator</fullName>
    </submittedName>
</protein>
<dbReference type="RefSeq" id="WP_126619366.1">
    <property type="nucleotide sequence ID" value="NZ_JBHUCY010000074.1"/>
</dbReference>
<keyword evidence="1" id="KW-0805">Transcription regulation</keyword>
<comment type="caution">
    <text evidence="6">The sequence shown here is derived from an EMBL/GenBank/DDBJ whole genome shotgun (WGS) entry which is preliminary data.</text>
</comment>
<dbReference type="InterPro" id="IPR037923">
    <property type="entry name" value="HTH-like"/>
</dbReference>
<dbReference type="Proteomes" id="UP000277007">
    <property type="component" value="Unassembled WGS sequence"/>
</dbReference>
<dbReference type="SUPFAM" id="SSF46689">
    <property type="entry name" value="Homeodomain-like"/>
    <property type="match status" value="2"/>
</dbReference>
<dbReference type="OrthoDB" id="9809338at2"/>
<gene>
    <name evidence="6" type="ORF">EJ903_21615</name>
</gene>
<organism evidence="6 7">
    <name type="scientific">Azospirillum griseum</name>
    <dbReference type="NCBI Taxonomy" id="2496639"/>
    <lineage>
        <taxon>Bacteria</taxon>
        <taxon>Pseudomonadati</taxon>
        <taxon>Pseudomonadota</taxon>
        <taxon>Alphaproteobacteria</taxon>
        <taxon>Rhodospirillales</taxon>
        <taxon>Azospirillaceae</taxon>
        <taxon>Azospirillum</taxon>
    </lineage>
</organism>
<dbReference type="InterPro" id="IPR009057">
    <property type="entry name" value="Homeodomain-like_sf"/>
</dbReference>
<keyword evidence="2" id="KW-0238">DNA-binding</keyword>
<dbReference type="PROSITE" id="PS00041">
    <property type="entry name" value="HTH_ARAC_FAMILY_1"/>
    <property type="match status" value="1"/>
</dbReference>
<dbReference type="PANTHER" id="PTHR46796">
    <property type="entry name" value="HTH-TYPE TRANSCRIPTIONAL ACTIVATOR RHAS-RELATED"/>
    <property type="match status" value="1"/>
</dbReference>
<dbReference type="Pfam" id="PF02311">
    <property type="entry name" value="AraC_binding"/>
    <property type="match status" value="1"/>
</dbReference>
<feature type="domain" description="HTH araC/xylS-type" evidence="5">
    <location>
        <begin position="185"/>
        <end position="282"/>
    </location>
</feature>
<dbReference type="GO" id="GO:0043565">
    <property type="term" value="F:sequence-specific DNA binding"/>
    <property type="evidence" value="ECO:0007669"/>
    <property type="project" value="InterPro"/>
</dbReference>
<evidence type="ECO:0000256" key="4">
    <source>
        <dbReference type="ARBA" id="ARBA00023163"/>
    </source>
</evidence>
<evidence type="ECO:0000256" key="1">
    <source>
        <dbReference type="ARBA" id="ARBA00023015"/>
    </source>
</evidence>
<sequence>MDQHDALTRAPLRGRDFARLWRERRFDGMECLNARFHHHSYAPHTHETYVIGVITAGAELYRCHGVERVASAGQVVVVNPETLHDGRPADSGYAYRMFYPSVALLEQAVADALGRPLLPHFTEPEFNDPVVFQAIQALHHGLEGEEPDPLRNDIDALRAFTAVALRHGNLMGNLRPAGREPLAVRRARDYLDAHIDSPVELSDLAGAVGLSRFHLLRVFRAAVGTTPHGYLTDRRVRRAKRLLDGPETLADIALSCGFCDQAHFSRVFKAQVGVSPGQYRRGANLGGSNPVQDRAGPRLHTVAL</sequence>
<keyword evidence="4" id="KW-0804">Transcription</keyword>
<reference evidence="6 7" key="1">
    <citation type="submission" date="2018-12" db="EMBL/GenBank/DDBJ databases">
        <authorList>
            <person name="Yang Y."/>
        </authorList>
    </citation>
    <scope>NUCLEOTIDE SEQUENCE [LARGE SCALE GENOMIC DNA]</scope>
    <source>
        <strain evidence="6 7">L-25-5w-1</strain>
    </source>
</reference>
<dbReference type="PROSITE" id="PS01124">
    <property type="entry name" value="HTH_ARAC_FAMILY_2"/>
    <property type="match status" value="1"/>
</dbReference>